<dbReference type="InterPro" id="IPR045339">
    <property type="entry name" value="DUF6534"/>
</dbReference>
<feature type="transmembrane region" description="Helical" evidence="2">
    <location>
        <begin position="120"/>
        <end position="146"/>
    </location>
</feature>
<feature type="domain" description="DUF6534" evidence="3">
    <location>
        <begin position="167"/>
        <end position="254"/>
    </location>
</feature>
<feature type="transmembrane region" description="Helical" evidence="2">
    <location>
        <begin position="229"/>
        <end position="250"/>
    </location>
</feature>
<evidence type="ECO:0000259" key="3">
    <source>
        <dbReference type="Pfam" id="PF20152"/>
    </source>
</evidence>
<feature type="region of interest" description="Disordered" evidence="1">
    <location>
        <begin position="308"/>
        <end position="329"/>
    </location>
</feature>
<sequence length="329" mass="36816">MAIAGFDANPILGPIELGVVIAAVLFGCAVVQMYVYYKKFPNDSWRIKGLVAFEMSLQIPHLVCLTAAMWTMTVTNYGEPQTLVTLPATSVTAVVLSAPITFAVQVYFIVRLYRLSQDRFLPAFCIILAFVRLVFNMTLGIAGYYMKNVTVYEHEWSWIITSILAVSISCDLTIAAALSYHLNARRKTGFKQTTRIIDQMIVYTIETGLATSLTDLIEGIFFWKMPNNYIWMGVYSFESGLYLNSLLAALNSRALLNQMRTSEGVVEFEFGARRSDTVTGSGGEGDQRRKSRHPIVISVTQEIERERSAQKELSRVATQEPPEQKISGL</sequence>
<dbReference type="HOGENOM" id="CLU_046025_5_4_1"/>
<evidence type="ECO:0000256" key="2">
    <source>
        <dbReference type="SAM" id="Phobius"/>
    </source>
</evidence>
<dbReference type="OrthoDB" id="2535105at2759"/>
<evidence type="ECO:0000313" key="5">
    <source>
        <dbReference type="Proteomes" id="UP000053820"/>
    </source>
</evidence>
<dbReference type="PANTHER" id="PTHR40465">
    <property type="entry name" value="CHROMOSOME 1, WHOLE GENOME SHOTGUN SEQUENCE"/>
    <property type="match status" value="1"/>
</dbReference>
<name>A0A0C9VGZ5_9AGAM</name>
<dbReference type="PANTHER" id="PTHR40465:SF1">
    <property type="entry name" value="DUF6534 DOMAIN-CONTAINING PROTEIN"/>
    <property type="match status" value="1"/>
</dbReference>
<keyword evidence="5" id="KW-1185">Reference proteome</keyword>
<keyword evidence="2" id="KW-0812">Transmembrane</keyword>
<feature type="region of interest" description="Disordered" evidence="1">
    <location>
        <begin position="276"/>
        <end position="295"/>
    </location>
</feature>
<dbReference type="Proteomes" id="UP000053820">
    <property type="component" value="Unassembled WGS sequence"/>
</dbReference>
<feature type="transmembrane region" description="Helical" evidence="2">
    <location>
        <begin position="158"/>
        <end position="180"/>
    </location>
</feature>
<keyword evidence="2" id="KW-0472">Membrane</keyword>
<feature type="transmembrane region" description="Helical" evidence="2">
    <location>
        <begin position="201"/>
        <end position="223"/>
    </location>
</feature>
<keyword evidence="2" id="KW-1133">Transmembrane helix</keyword>
<feature type="transmembrane region" description="Helical" evidence="2">
    <location>
        <begin position="17"/>
        <end position="37"/>
    </location>
</feature>
<feature type="transmembrane region" description="Helical" evidence="2">
    <location>
        <begin position="49"/>
        <end position="72"/>
    </location>
</feature>
<evidence type="ECO:0000313" key="4">
    <source>
        <dbReference type="EMBL" id="KIJ64879.1"/>
    </source>
</evidence>
<organism evidence="4 5">
    <name type="scientific">Hydnomerulius pinastri MD-312</name>
    <dbReference type="NCBI Taxonomy" id="994086"/>
    <lineage>
        <taxon>Eukaryota</taxon>
        <taxon>Fungi</taxon>
        <taxon>Dikarya</taxon>
        <taxon>Basidiomycota</taxon>
        <taxon>Agaricomycotina</taxon>
        <taxon>Agaricomycetes</taxon>
        <taxon>Agaricomycetidae</taxon>
        <taxon>Boletales</taxon>
        <taxon>Boletales incertae sedis</taxon>
        <taxon>Leucogyrophana</taxon>
    </lineage>
</organism>
<dbReference type="EMBL" id="KN839845">
    <property type="protein sequence ID" value="KIJ64879.1"/>
    <property type="molecule type" value="Genomic_DNA"/>
</dbReference>
<proteinExistence type="predicted"/>
<dbReference type="Pfam" id="PF20152">
    <property type="entry name" value="DUF6534"/>
    <property type="match status" value="1"/>
</dbReference>
<evidence type="ECO:0000256" key="1">
    <source>
        <dbReference type="SAM" id="MobiDB-lite"/>
    </source>
</evidence>
<dbReference type="AlphaFoldDB" id="A0A0C9VGZ5"/>
<feature type="transmembrane region" description="Helical" evidence="2">
    <location>
        <begin position="84"/>
        <end position="108"/>
    </location>
</feature>
<protein>
    <recommendedName>
        <fullName evidence="3">DUF6534 domain-containing protein</fullName>
    </recommendedName>
</protein>
<accession>A0A0C9VGZ5</accession>
<gene>
    <name evidence="4" type="ORF">HYDPIDRAFT_111536</name>
</gene>
<reference evidence="4 5" key="1">
    <citation type="submission" date="2014-04" db="EMBL/GenBank/DDBJ databases">
        <title>Evolutionary Origins and Diversification of the Mycorrhizal Mutualists.</title>
        <authorList>
            <consortium name="DOE Joint Genome Institute"/>
            <consortium name="Mycorrhizal Genomics Consortium"/>
            <person name="Kohler A."/>
            <person name="Kuo A."/>
            <person name="Nagy L.G."/>
            <person name="Floudas D."/>
            <person name="Copeland A."/>
            <person name="Barry K.W."/>
            <person name="Cichocki N."/>
            <person name="Veneault-Fourrey C."/>
            <person name="LaButti K."/>
            <person name="Lindquist E.A."/>
            <person name="Lipzen A."/>
            <person name="Lundell T."/>
            <person name="Morin E."/>
            <person name="Murat C."/>
            <person name="Riley R."/>
            <person name="Ohm R."/>
            <person name="Sun H."/>
            <person name="Tunlid A."/>
            <person name="Henrissat B."/>
            <person name="Grigoriev I.V."/>
            <person name="Hibbett D.S."/>
            <person name="Martin F."/>
        </authorList>
    </citation>
    <scope>NUCLEOTIDE SEQUENCE [LARGE SCALE GENOMIC DNA]</scope>
    <source>
        <strain evidence="4 5">MD-312</strain>
    </source>
</reference>